<name>A0A1T5E2H8_9SPHN</name>
<evidence type="ECO:0000313" key="3">
    <source>
        <dbReference type="Proteomes" id="UP000190044"/>
    </source>
</evidence>
<feature type="domain" description="ABM" evidence="1">
    <location>
        <begin position="38"/>
        <end position="124"/>
    </location>
</feature>
<dbReference type="PROSITE" id="PS51725">
    <property type="entry name" value="ABM"/>
    <property type="match status" value="1"/>
</dbReference>
<dbReference type="Proteomes" id="UP000190044">
    <property type="component" value="Unassembled WGS sequence"/>
</dbReference>
<gene>
    <name evidence="2" type="ORF">SAMN06295937_101837</name>
</gene>
<evidence type="ECO:0000259" key="1">
    <source>
        <dbReference type="PROSITE" id="PS51725"/>
    </source>
</evidence>
<keyword evidence="2" id="KW-0503">Monooxygenase</keyword>
<dbReference type="InterPro" id="IPR011008">
    <property type="entry name" value="Dimeric_a/b-barrel"/>
</dbReference>
<evidence type="ECO:0000313" key="2">
    <source>
        <dbReference type="EMBL" id="SKB78137.1"/>
    </source>
</evidence>
<dbReference type="GO" id="GO:0004497">
    <property type="term" value="F:monooxygenase activity"/>
    <property type="evidence" value="ECO:0007669"/>
    <property type="project" value="UniProtKB-KW"/>
</dbReference>
<reference evidence="3" key="1">
    <citation type="submission" date="2017-02" db="EMBL/GenBank/DDBJ databases">
        <authorList>
            <person name="Varghese N."/>
            <person name="Submissions S."/>
        </authorList>
    </citation>
    <scope>NUCLEOTIDE SEQUENCE [LARGE SCALE GENOMIC DNA]</scope>
    <source>
        <strain evidence="3">R11H</strain>
    </source>
</reference>
<dbReference type="SUPFAM" id="SSF54909">
    <property type="entry name" value="Dimeric alpha+beta barrel"/>
    <property type="match status" value="1"/>
</dbReference>
<dbReference type="Gene3D" id="3.30.70.100">
    <property type="match status" value="1"/>
</dbReference>
<dbReference type="EMBL" id="FUYP01000018">
    <property type="protein sequence ID" value="SKB78137.1"/>
    <property type="molecule type" value="Genomic_DNA"/>
</dbReference>
<dbReference type="RefSeq" id="WP_176141620.1">
    <property type="nucleotide sequence ID" value="NZ_FUYP01000018.1"/>
</dbReference>
<keyword evidence="3" id="KW-1185">Reference proteome</keyword>
<dbReference type="AlphaFoldDB" id="A0A1T5E2H8"/>
<accession>A0A1T5E2H8</accession>
<proteinExistence type="predicted"/>
<sequence length="132" mass="13957">MIDRRTHLAAMAVLAAAFMPAHKLRALETIMDEKHPQYGLIGQMIAQPGQRAALAAILTDGTFAMPGNFAYIVGEDAKNPDALWIVELWADKAAHAASLQLPAVQAAIAKGRPLIAGFGSRAEFKPVAKAGA</sequence>
<dbReference type="Pfam" id="PF03992">
    <property type="entry name" value="ABM"/>
    <property type="match status" value="1"/>
</dbReference>
<protein>
    <submittedName>
        <fullName evidence="2">Quinol monooxygenase YgiN</fullName>
    </submittedName>
</protein>
<organism evidence="2 3">
    <name type="scientific">Sphingopyxis flava</name>
    <dbReference type="NCBI Taxonomy" id="1507287"/>
    <lineage>
        <taxon>Bacteria</taxon>
        <taxon>Pseudomonadati</taxon>
        <taxon>Pseudomonadota</taxon>
        <taxon>Alphaproteobacteria</taxon>
        <taxon>Sphingomonadales</taxon>
        <taxon>Sphingomonadaceae</taxon>
        <taxon>Sphingopyxis</taxon>
    </lineage>
</organism>
<keyword evidence="2" id="KW-0560">Oxidoreductase</keyword>
<dbReference type="InterPro" id="IPR007138">
    <property type="entry name" value="ABM_dom"/>
</dbReference>